<name>A0A850P6G5_9PROT</name>
<evidence type="ECO:0000313" key="8">
    <source>
        <dbReference type="Proteomes" id="UP000585665"/>
    </source>
</evidence>
<dbReference type="Gene3D" id="1.10.287.610">
    <property type="entry name" value="Helix hairpin bin"/>
    <property type="match status" value="1"/>
</dbReference>
<keyword evidence="2 5" id="KW-0689">Ribosomal protein</keyword>
<keyword evidence="8" id="KW-1185">Reference proteome</keyword>
<dbReference type="Proteomes" id="UP000585665">
    <property type="component" value="Unassembled WGS sequence"/>
</dbReference>
<dbReference type="GO" id="GO:0003735">
    <property type="term" value="F:structural constituent of ribosome"/>
    <property type="evidence" value="ECO:0007669"/>
    <property type="project" value="InterPro"/>
</dbReference>
<evidence type="ECO:0000313" key="7">
    <source>
        <dbReference type="EMBL" id="NVN39518.1"/>
    </source>
</evidence>
<protein>
    <recommendedName>
        <fullName evidence="4 5">Small ribosomal subunit protein uS2</fullName>
    </recommendedName>
</protein>
<dbReference type="GO" id="GO:0006412">
    <property type="term" value="P:translation"/>
    <property type="evidence" value="ECO:0007669"/>
    <property type="project" value="UniProtKB-UniRule"/>
</dbReference>
<dbReference type="FunFam" id="1.10.287.610:FF:000001">
    <property type="entry name" value="30S ribosomal protein S2"/>
    <property type="match status" value="1"/>
</dbReference>
<gene>
    <name evidence="5 7" type="primary">rpsB</name>
    <name evidence="7" type="ORF">HUK82_02905</name>
</gene>
<dbReference type="InterPro" id="IPR023591">
    <property type="entry name" value="Ribosomal_uS2_flav_dom_sf"/>
</dbReference>
<reference evidence="7 8" key="1">
    <citation type="submission" date="2020-06" db="EMBL/GenBank/DDBJ databases">
        <title>Description of novel acetic acid bacteria.</title>
        <authorList>
            <person name="Sombolestani A."/>
        </authorList>
    </citation>
    <scope>NUCLEOTIDE SEQUENCE [LARGE SCALE GENOMIC DNA]</scope>
    <source>
        <strain evidence="7 8">LMG 27010</strain>
    </source>
</reference>
<dbReference type="RefSeq" id="WP_176612520.1">
    <property type="nucleotide sequence ID" value="NZ_JABXXR010000010.1"/>
</dbReference>
<evidence type="ECO:0000256" key="4">
    <source>
        <dbReference type="ARBA" id="ARBA00035256"/>
    </source>
</evidence>
<dbReference type="GO" id="GO:0022627">
    <property type="term" value="C:cytosolic small ribosomal subunit"/>
    <property type="evidence" value="ECO:0007669"/>
    <property type="project" value="TreeGrafter"/>
</dbReference>
<dbReference type="HAMAP" id="MF_00291_B">
    <property type="entry name" value="Ribosomal_uS2_B"/>
    <property type="match status" value="1"/>
</dbReference>
<dbReference type="SUPFAM" id="SSF52313">
    <property type="entry name" value="Ribosomal protein S2"/>
    <property type="match status" value="1"/>
</dbReference>
<comment type="similarity">
    <text evidence="1 5 6">Belongs to the universal ribosomal protein uS2 family.</text>
</comment>
<proteinExistence type="inferred from homology"/>
<dbReference type="PANTHER" id="PTHR12534:SF0">
    <property type="entry name" value="SMALL RIBOSOMAL SUBUNIT PROTEIN US2M"/>
    <property type="match status" value="1"/>
</dbReference>
<sequence>MAMPDFTLRQLLEAGVHFGHHTRRWNPRMAPFLFGVRNQVHIIDLQQTVPMLDRALKAIRDTVAGGGRVLFVGTKRAAADQIAEAAGRCGQYYVNHRWLGGMLTNWKTITGSIKRLRQIDEMLGGDTHGLTKKEILDITRDKEKLERSLGGIKEMGGLPDILFIIDTNKEKLAVEEANKLGIPVVAVLDSNSDPAGITYPIPGNDDAIRAIALYCNLVSGAVLDGITAELGASGQDFGASEELPVETVVTEEPVAEAAPAE</sequence>
<evidence type="ECO:0000256" key="3">
    <source>
        <dbReference type="ARBA" id="ARBA00023274"/>
    </source>
</evidence>
<evidence type="ECO:0000256" key="5">
    <source>
        <dbReference type="HAMAP-Rule" id="MF_00291"/>
    </source>
</evidence>
<keyword evidence="3 5" id="KW-0687">Ribonucleoprotein</keyword>
<dbReference type="InterPro" id="IPR005706">
    <property type="entry name" value="Ribosomal_uS2_bac/mit/plastid"/>
</dbReference>
<comment type="caution">
    <text evidence="7">The sequence shown here is derived from an EMBL/GenBank/DDBJ whole genome shotgun (WGS) entry which is preliminary data.</text>
</comment>
<accession>A0A850P6G5</accession>
<organism evidence="7 8">
    <name type="scientific">Ameyamaea chiangmaiensis</name>
    <dbReference type="NCBI Taxonomy" id="442969"/>
    <lineage>
        <taxon>Bacteria</taxon>
        <taxon>Pseudomonadati</taxon>
        <taxon>Pseudomonadota</taxon>
        <taxon>Alphaproteobacteria</taxon>
        <taxon>Acetobacterales</taxon>
        <taxon>Acetobacteraceae</taxon>
        <taxon>Ameyamaea</taxon>
    </lineage>
</organism>
<dbReference type="Gene3D" id="3.40.50.10490">
    <property type="entry name" value="Glucose-6-phosphate isomerase like protein, domain 1"/>
    <property type="match status" value="1"/>
</dbReference>
<dbReference type="NCBIfam" id="TIGR01011">
    <property type="entry name" value="rpsB_bact"/>
    <property type="match status" value="1"/>
</dbReference>
<evidence type="ECO:0000256" key="2">
    <source>
        <dbReference type="ARBA" id="ARBA00022980"/>
    </source>
</evidence>
<dbReference type="AlphaFoldDB" id="A0A850P6G5"/>
<dbReference type="PROSITE" id="PS00963">
    <property type="entry name" value="RIBOSOMAL_S2_2"/>
    <property type="match status" value="1"/>
</dbReference>
<dbReference type="Pfam" id="PF00318">
    <property type="entry name" value="Ribosomal_S2"/>
    <property type="match status" value="1"/>
</dbReference>
<dbReference type="InterPro" id="IPR018130">
    <property type="entry name" value="Ribosomal_uS2_CS"/>
</dbReference>
<dbReference type="EMBL" id="JABXXR010000010">
    <property type="protein sequence ID" value="NVN39518.1"/>
    <property type="molecule type" value="Genomic_DNA"/>
</dbReference>
<evidence type="ECO:0000256" key="1">
    <source>
        <dbReference type="ARBA" id="ARBA00006242"/>
    </source>
</evidence>
<evidence type="ECO:0000256" key="6">
    <source>
        <dbReference type="RuleBase" id="RU003631"/>
    </source>
</evidence>
<dbReference type="PRINTS" id="PR00395">
    <property type="entry name" value="RIBOSOMALS2"/>
</dbReference>
<dbReference type="PROSITE" id="PS00962">
    <property type="entry name" value="RIBOSOMAL_S2_1"/>
    <property type="match status" value="1"/>
</dbReference>
<dbReference type="InterPro" id="IPR001865">
    <property type="entry name" value="Ribosomal_uS2"/>
</dbReference>
<dbReference type="CDD" id="cd01425">
    <property type="entry name" value="RPS2"/>
    <property type="match status" value="1"/>
</dbReference>
<dbReference type="PANTHER" id="PTHR12534">
    <property type="entry name" value="30S RIBOSOMAL PROTEIN S2 PROKARYOTIC AND ORGANELLAR"/>
    <property type="match status" value="1"/>
</dbReference>